<proteinExistence type="predicted"/>
<protein>
    <submittedName>
        <fullName evidence="1">Uncharacterized protein</fullName>
    </submittedName>
</protein>
<dbReference type="Proteomes" id="UP000014601">
    <property type="component" value="Unassembled WGS sequence"/>
</dbReference>
<evidence type="ECO:0000313" key="2">
    <source>
        <dbReference type="Proteomes" id="UP000014601"/>
    </source>
</evidence>
<dbReference type="EMBL" id="ATJO01000075">
    <property type="protein sequence ID" value="EPI50412.1"/>
    <property type="molecule type" value="Genomic_DNA"/>
</dbReference>
<accession>S4GWY9</accession>
<dbReference type="AlphaFoldDB" id="S4GWY9"/>
<gene>
    <name evidence="1" type="ORF">HMPREF1576_00983</name>
</gene>
<evidence type="ECO:0000313" key="1">
    <source>
        <dbReference type="EMBL" id="EPI50412.1"/>
    </source>
</evidence>
<organism evidence="1 2">
    <name type="scientific">Gardnerella pickettii JCP7719</name>
    <dbReference type="NCBI Taxonomy" id="1261061"/>
    <lineage>
        <taxon>Bacteria</taxon>
        <taxon>Bacillati</taxon>
        <taxon>Actinomycetota</taxon>
        <taxon>Actinomycetes</taxon>
        <taxon>Bifidobacteriales</taxon>
        <taxon>Bifidobacteriaceae</taxon>
        <taxon>Gardnerella</taxon>
        <taxon>Gardnerella pickettii</taxon>
    </lineage>
</organism>
<dbReference type="HOGENOM" id="CLU_3252045_0_0_11"/>
<reference evidence="1 2" key="1">
    <citation type="submission" date="2013-06" db="EMBL/GenBank/DDBJ databases">
        <authorList>
            <person name="Weinstock G."/>
            <person name="Sodergren E."/>
            <person name="Lobos E.A."/>
            <person name="Fulton L."/>
            <person name="Fulton R."/>
            <person name="Courtney L."/>
            <person name="Fronick C."/>
            <person name="O'Laughlin M."/>
            <person name="Godfrey J."/>
            <person name="Wilson R.M."/>
            <person name="Miner T."/>
            <person name="Farmer C."/>
            <person name="Delehaunty K."/>
            <person name="Cordes M."/>
            <person name="Minx P."/>
            <person name="Tomlinson C."/>
            <person name="Chen J."/>
            <person name="Wollam A."/>
            <person name="Pepin K.H."/>
            <person name="Bhonagiri V."/>
            <person name="Zhang X."/>
            <person name="Warren W."/>
            <person name="Mitreva M."/>
            <person name="Mardis E.R."/>
            <person name="Wilson R.K."/>
        </authorList>
    </citation>
    <scope>NUCLEOTIDE SEQUENCE [LARGE SCALE GENOMIC DNA]</scope>
    <source>
        <strain evidence="1 2">JCP7719</strain>
    </source>
</reference>
<sequence>MHFLRFILCVLTLYFIALYRVQKVRFYNAVFTNRCSAFCKLCNT</sequence>
<name>S4GWY9_9BIFI</name>
<comment type="caution">
    <text evidence="1">The sequence shown here is derived from an EMBL/GenBank/DDBJ whole genome shotgun (WGS) entry which is preliminary data.</text>
</comment>